<keyword evidence="8 10" id="KW-0472">Membrane</keyword>
<evidence type="ECO:0000256" key="8">
    <source>
        <dbReference type="ARBA" id="ARBA00023136"/>
    </source>
</evidence>
<feature type="transmembrane region" description="Helical" evidence="10">
    <location>
        <begin position="163"/>
        <end position="183"/>
    </location>
</feature>
<dbReference type="InterPro" id="IPR051327">
    <property type="entry name" value="MATE_MepA_subfamily"/>
</dbReference>
<feature type="transmembrane region" description="Helical" evidence="10">
    <location>
        <begin position="358"/>
        <end position="378"/>
    </location>
</feature>
<feature type="transmembrane region" description="Helical" evidence="10">
    <location>
        <begin position="92"/>
        <end position="114"/>
    </location>
</feature>
<feature type="transmembrane region" description="Helical" evidence="10">
    <location>
        <begin position="279"/>
        <end position="298"/>
    </location>
</feature>
<dbReference type="CDD" id="cd13143">
    <property type="entry name" value="MATE_MepA_like"/>
    <property type="match status" value="1"/>
</dbReference>
<dbReference type="Pfam" id="PF01554">
    <property type="entry name" value="MatE"/>
    <property type="match status" value="2"/>
</dbReference>
<comment type="caution">
    <text evidence="11">The sequence shown here is derived from an EMBL/GenBank/DDBJ whole genome shotgun (WGS) entry which is preliminary data.</text>
</comment>
<comment type="subcellular location">
    <subcellularLocation>
        <location evidence="1">Cell membrane</location>
        <topology evidence="1">Multi-pass membrane protein</topology>
    </subcellularLocation>
</comment>
<dbReference type="PANTHER" id="PTHR43823:SF3">
    <property type="entry name" value="MULTIDRUG EXPORT PROTEIN MEPA"/>
    <property type="match status" value="1"/>
</dbReference>
<feature type="transmembrane region" description="Helical" evidence="10">
    <location>
        <begin position="318"/>
        <end position="338"/>
    </location>
</feature>
<feature type="transmembrane region" description="Helical" evidence="10">
    <location>
        <begin position="390"/>
        <end position="408"/>
    </location>
</feature>
<keyword evidence="9" id="KW-0046">Antibiotic resistance</keyword>
<dbReference type="InterPro" id="IPR045070">
    <property type="entry name" value="MATE_MepA-like"/>
</dbReference>
<evidence type="ECO:0000256" key="3">
    <source>
        <dbReference type="ARBA" id="ARBA00022106"/>
    </source>
</evidence>
<evidence type="ECO:0000313" key="11">
    <source>
        <dbReference type="EMBL" id="GAA0865112.1"/>
    </source>
</evidence>
<gene>
    <name evidence="11" type="ORF">GCM10008917_21200</name>
</gene>
<keyword evidence="12" id="KW-1185">Reference proteome</keyword>
<keyword evidence="4" id="KW-0813">Transport</keyword>
<accession>A0ABN1M7A6</accession>
<keyword evidence="7 10" id="KW-1133">Transmembrane helix</keyword>
<feature type="transmembrane region" description="Helical" evidence="10">
    <location>
        <begin position="134"/>
        <end position="151"/>
    </location>
</feature>
<keyword evidence="6 10" id="KW-0812">Transmembrane</keyword>
<dbReference type="InterPro" id="IPR002528">
    <property type="entry name" value="MATE_fam"/>
</dbReference>
<sequence length="462" mass="50628">MENSLAKSFNFSSLIKFTIPSIVMIVFISLYTIVDGVFVSRFVNTDALSAVNIVYPFINVVIAVGVMLATGSSAVIAKKLGENKEREAKENFTLIILLGLSLGIIISLIGFIFSEKIISILGSTKDLNDYCMDYFSALLFFIPAYIINLLFQYLSITSGKPNVGLILTIIGGLTNMILDYVFIVPMNMGISGAAYATGMGNLLPVILGTIYFTQKKSTLYFVKPKLDFKVIINSCTNGSSEMVTNLATGVTTMLFNIVMMKLLGSNGVAAITIVLYGEFLINSAYIGFSSGVAPIISYNYGNENKKELKKIIKYSTRFIAISSLVLFTISMIFAPSIVGTFSPRGTRVFDIGYKGFKLFSIGFLVTGVNIFASSMFTAFSNGRVSATISFLRTFVFLIAGIIILPKFLGVNGVWLAVPLAEMISMIISILYINKYKSVYGYGKDIDTQNKDKKQSYKDIKEL</sequence>
<comment type="similarity">
    <text evidence="2">Belongs to the multi antimicrobial extrusion (MATE) (TC 2.A.66.1) family. MepA subfamily.</text>
</comment>
<feature type="transmembrane region" description="Helical" evidence="10">
    <location>
        <begin position="253"/>
        <end position="273"/>
    </location>
</feature>
<dbReference type="PIRSF" id="PIRSF006603">
    <property type="entry name" value="DinF"/>
    <property type="match status" value="1"/>
</dbReference>
<evidence type="ECO:0000256" key="5">
    <source>
        <dbReference type="ARBA" id="ARBA00022475"/>
    </source>
</evidence>
<evidence type="ECO:0000256" key="6">
    <source>
        <dbReference type="ARBA" id="ARBA00022692"/>
    </source>
</evidence>
<reference evidence="11 12" key="1">
    <citation type="journal article" date="2019" name="Int. J. Syst. Evol. Microbiol.">
        <title>The Global Catalogue of Microorganisms (GCM) 10K type strain sequencing project: providing services to taxonomists for standard genome sequencing and annotation.</title>
        <authorList>
            <consortium name="The Broad Institute Genomics Platform"/>
            <consortium name="The Broad Institute Genome Sequencing Center for Infectious Disease"/>
            <person name="Wu L."/>
            <person name="Ma J."/>
        </authorList>
    </citation>
    <scope>NUCLEOTIDE SEQUENCE [LARGE SCALE GENOMIC DNA]</scope>
    <source>
        <strain evidence="11 12">JCM 6486</strain>
    </source>
</reference>
<proteinExistence type="inferred from homology"/>
<dbReference type="PANTHER" id="PTHR43823">
    <property type="entry name" value="SPORULATION PROTEIN YKVU"/>
    <property type="match status" value="1"/>
</dbReference>
<feature type="transmembrane region" description="Helical" evidence="10">
    <location>
        <begin position="189"/>
        <end position="213"/>
    </location>
</feature>
<evidence type="ECO:0000256" key="9">
    <source>
        <dbReference type="ARBA" id="ARBA00023251"/>
    </source>
</evidence>
<evidence type="ECO:0000256" key="7">
    <source>
        <dbReference type="ARBA" id="ARBA00022989"/>
    </source>
</evidence>
<dbReference type="InterPro" id="IPR048279">
    <property type="entry name" value="MdtK-like"/>
</dbReference>
<dbReference type="RefSeq" id="WP_346045765.1">
    <property type="nucleotide sequence ID" value="NZ_BAAACP010000013.1"/>
</dbReference>
<evidence type="ECO:0000313" key="12">
    <source>
        <dbReference type="Proteomes" id="UP001400965"/>
    </source>
</evidence>
<dbReference type="NCBIfam" id="TIGR00797">
    <property type="entry name" value="matE"/>
    <property type="match status" value="1"/>
</dbReference>
<feature type="transmembrane region" description="Helical" evidence="10">
    <location>
        <begin position="53"/>
        <end position="71"/>
    </location>
</feature>
<organism evidence="11 12">
    <name type="scientific">Paraclostridium tenue</name>
    <dbReference type="NCBI Taxonomy" id="1737"/>
    <lineage>
        <taxon>Bacteria</taxon>
        <taxon>Bacillati</taxon>
        <taxon>Bacillota</taxon>
        <taxon>Clostridia</taxon>
        <taxon>Peptostreptococcales</taxon>
        <taxon>Peptostreptococcaceae</taxon>
        <taxon>Paraclostridium</taxon>
    </lineage>
</organism>
<protein>
    <recommendedName>
        <fullName evidence="3">Multidrug export protein MepA</fullName>
    </recommendedName>
</protein>
<keyword evidence="5" id="KW-1003">Cell membrane</keyword>
<evidence type="ECO:0000256" key="10">
    <source>
        <dbReference type="SAM" id="Phobius"/>
    </source>
</evidence>
<evidence type="ECO:0000256" key="1">
    <source>
        <dbReference type="ARBA" id="ARBA00004651"/>
    </source>
</evidence>
<dbReference type="EMBL" id="BAAACP010000013">
    <property type="protein sequence ID" value="GAA0865112.1"/>
    <property type="molecule type" value="Genomic_DNA"/>
</dbReference>
<feature type="transmembrane region" description="Helical" evidence="10">
    <location>
        <begin position="414"/>
        <end position="433"/>
    </location>
</feature>
<evidence type="ECO:0000256" key="4">
    <source>
        <dbReference type="ARBA" id="ARBA00022448"/>
    </source>
</evidence>
<dbReference type="Proteomes" id="UP001400965">
    <property type="component" value="Unassembled WGS sequence"/>
</dbReference>
<feature type="transmembrane region" description="Helical" evidence="10">
    <location>
        <begin position="14"/>
        <end position="33"/>
    </location>
</feature>
<name>A0ABN1M7A6_9FIRM</name>
<evidence type="ECO:0000256" key="2">
    <source>
        <dbReference type="ARBA" id="ARBA00008417"/>
    </source>
</evidence>